<proteinExistence type="predicted"/>
<evidence type="ECO:0000313" key="3">
    <source>
        <dbReference type="Proteomes" id="UP000314294"/>
    </source>
</evidence>
<accession>A0A4Z2FIU2</accession>
<sequence length="115" mass="12363">MSGRRRQLTDSDVDAVAAPFARVDVDPAGVGERQEGGEAQQVDGGDEGKHGRPGAGGLDEVAGEVHQEDACRGGWYLWLKVMKPMVADTKATAQGKVVLPHRRRVNTLDTPMEKN</sequence>
<gene>
    <name evidence="2" type="ORF">EYF80_049135</name>
</gene>
<dbReference type="AlphaFoldDB" id="A0A4Z2FIU2"/>
<protein>
    <submittedName>
        <fullName evidence="2">Uncharacterized protein</fullName>
    </submittedName>
</protein>
<name>A0A4Z2FIU2_9TELE</name>
<evidence type="ECO:0000256" key="1">
    <source>
        <dbReference type="SAM" id="MobiDB-lite"/>
    </source>
</evidence>
<dbReference type="Proteomes" id="UP000314294">
    <property type="component" value="Unassembled WGS sequence"/>
</dbReference>
<keyword evidence="3" id="KW-1185">Reference proteome</keyword>
<feature type="region of interest" description="Disordered" evidence="1">
    <location>
        <begin position="25"/>
        <end position="58"/>
    </location>
</feature>
<reference evidence="2 3" key="1">
    <citation type="submission" date="2019-03" db="EMBL/GenBank/DDBJ databases">
        <title>First draft genome of Liparis tanakae, snailfish: a comprehensive survey of snailfish specific genes.</title>
        <authorList>
            <person name="Kim W."/>
            <person name="Song I."/>
            <person name="Jeong J.-H."/>
            <person name="Kim D."/>
            <person name="Kim S."/>
            <person name="Ryu S."/>
            <person name="Song J.Y."/>
            <person name="Lee S.K."/>
        </authorList>
    </citation>
    <scope>NUCLEOTIDE SEQUENCE [LARGE SCALE GENOMIC DNA]</scope>
    <source>
        <tissue evidence="2">Muscle</tissue>
    </source>
</reference>
<evidence type="ECO:0000313" key="2">
    <source>
        <dbReference type="EMBL" id="TNN40694.1"/>
    </source>
</evidence>
<organism evidence="2 3">
    <name type="scientific">Liparis tanakae</name>
    <name type="common">Tanaka's snailfish</name>
    <dbReference type="NCBI Taxonomy" id="230148"/>
    <lineage>
        <taxon>Eukaryota</taxon>
        <taxon>Metazoa</taxon>
        <taxon>Chordata</taxon>
        <taxon>Craniata</taxon>
        <taxon>Vertebrata</taxon>
        <taxon>Euteleostomi</taxon>
        <taxon>Actinopterygii</taxon>
        <taxon>Neopterygii</taxon>
        <taxon>Teleostei</taxon>
        <taxon>Neoteleostei</taxon>
        <taxon>Acanthomorphata</taxon>
        <taxon>Eupercaria</taxon>
        <taxon>Perciformes</taxon>
        <taxon>Cottioidei</taxon>
        <taxon>Cottales</taxon>
        <taxon>Liparidae</taxon>
        <taxon>Liparis</taxon>
    </lineage>
</organism>
<dbReference type="EMBL" id="SRLO01001167">
    <property type="protein sequence ID" value="TNN40694.1"/>
    <property type="molecule type" value="Genomic_DNA"/>
</dbReference>
<comment type="caution">
    <text evidence="2">The sequence shown here is derived from an EMBL/GenBank/DDBJ whole genome shotgun (WGS) entry which is preliminary data.</text>
</comment>